<keyword evidence="4 8" id="KW-0547">Nucleotide-binding</keyword>
<comment type="pathway">
    <text evidence="1 8">Sulfur metabolism; hydrogen sulfide biosynthesis; sulfite from sulfate: step 1/3.</text>
</comment>
<dbReference type="SUPFAM" id="SSF52374">
    <property type="entry name" value="Nucleotidylyl transferase"/>
    <property type="match status" value="1"/>
</dbReference>
<keyword evidence="3 8" id="KW-0548">Nucleotidyltransferase</keyword>
<keyword evidence="2 8" id="KW-0808">Transferase</keyword>
<dbReference type="CDD" id="cd00517">
    <property type="entry name" value="ATPS"/>
    <property type="match status" value="1"/>
</dbReference>
<sequence length="391" mass="44117">MGETIRPHGGTLINRIVEGEQRDRLLEHAKDLFPLRINAWTISDLDLIGVGAFSPLTGFMGKQDYHSVVERMRLADGTVWSLPITLGVEDEVAKDLELGQEAALVGEKDGVIYGIIRVESIYQVDQKHEAVKVFKTDDTEHPGVQKLYTKPATYVGGPVQVLNRPKPEKFEEFYFDPAETRKIFSDKGWKTVVGFQTRNPVHRAHEYIQKSAMEIVDALFLNPLVGETKSDDISADVRMRSYLVLLDNYYPKDRVFLGVFPAAMRYAGPREAIFHAIVRKNYGCTHFIVGRDHAGVGDYYGTYEAQEIFSNFTAEELGITPLFFEHSFFCTKCGNMASSKTCPHGKEDHLHLSGTKVRALLREGQCPPPQFTRPEVAEVLIEGMKEPEYQV</sequence>
<evidence type="ECO:0000256" key="2">
    <source>
        <dbReference type="ARBA" id="ARBA00022679"/>
    </source>
</evidence>
<dbReference type="InterPro" id="IPR015947">
    <property type="entry name" value="PUA-like_sf"/>
</dbReference>
<feature type="domain" description="Sulphate adenylyltransferase catalytic" evidence="9">
    <location>
        <begin position="172"/>
        <end position="382"/>
    </location>
</feature>
<dbReference type="Pfam" id="PF14306">
    <property type="entry name" value="PUA_2"/>
    <property type="match status" value="1"/>
</dbReference>
<comment type="catalytic activity">
    <reaction evidence="7 8">
        <text>sulfate + ATP + H(+) = adenosine 5'-phosphosulfate + diphosphate</text>
        <dbReference type="Rhea" id="RHEA:18133"/>
        <dbReference type="ChEBI" id="CHEBI:15378"/>
        <dbReference type="ChEBI" id="CHEBI:16189"/>
        <dbReference type="ChEBI" id="CHEBI:30616"/>
        <dbReference type="ChEBI" id="CHEBI:33019"/>
        <dbReference type="ChEBI" id="CHEBI:58243"/>
        <dbReference type="EC" id="2.7.7.4"/>
    </reaction>
</comment>
<name>A0A0U2N1P8_9BACL</name>
<evidence type="ECO:0000259" key="10">
    <source>
        <dbReference type="Pfam" id="PF14306"/>
    </source>
</evidence>
<dbReference type="InterPro" id="IPR025980">
    <property type="entry name" value="ATP-Sase_PUA-like_dom"/>
</dbReference>
<evidence type="ECO:0000256" key="4">
    <source>
        <dbReference type="ARBA" id="ARBA00022741"/>
    </source>
</evidence>
<dbReference type="NCBIfam" id="TIGR00339">
    <property type="entry name" value="sopT"/>
    <property type="match status" value="1"/>
</dbReference>
<dbReference type="OrthoDB" id="9804504at2"/>
<dbReference type="PANTHER" id="PTHR43509:SF1">
    <property type="entry name" value="SULFATE ADENYLYLTRANSFERASE"/>
    <property type="match status" value="1"/>
</dbReference>
<dbReference type="InterPro" id="IPR024951">
    <property type="entry name" value="Sulfurylase_cat_dom"/>
</dbReference>
<dbReference type="GO" id="GO:0000103">
    <property type="term" value="P:sulfate assimilation"/>
    <property type="evidence" value="ECO:0007669"/>
    <property type="project" value="UniProtKB-UniRule"/>
</dbReference>
<dbReference type="Gene3D" id="3.10.400.10">
    <property type="entry name" value="Sulfate adenylyltransferase"/>
    <property type="match status" value="1"/>
</dbReference>
<dbReference type="EMBL" id="CP013652">
    <property type="protein sequence ID" value="ALS24895.1"/>
    <property type="molecule type" value="Genomic_DNA"/>
</dbReference>
<feature type="domain" description="ATP-sulfurylase PUA-like" evidence="10">
    <location>
        <begin position="5"/>
        <end position="164"/>
    </location>
</feature>
<dbReference type="NCBIfam" id="NF003166">
    <property type="entry name" value="PRK04149.1"/>
    <property type="match status" value="1"/>
</dbReference>
<keyword evidence="12" id="KW-1185">Reference proteome</keyword>
<gene>
    <name evidence="8" type="primary">sat</name>
    <name evidence="11" type="ORF">IJ22_46180</name>
</gene>
<evidence type="ECO:0000256" key="3">
    <source>
        <dbReference type="ARBA" id="ARBA00022695"/>
    </source>
</evidence>
<dbReference type="GO" id="GO:0070814">
    <property type="term" value="P:hydrogen sulfide biosynthetic process"/>
    <property type="evidence" value="ECO:0007669"/>
    <property type="project" value="UniProtKB-UniRule"/>
</dbReference>
<dbReference type="KEGG" id="pnp:IJ22_46180"/>
<evidence type="ECO:0000259" key="9">
    <source>
        <dbReference type="Pfam" id="PF01747"/>
    </source>
</evidence>
<dbReference type="GO" id="GO:0004781">
    <property type="term" value="F:sulfate adenylyltransferase (ATP) activity"/>
    <property type="evidence" value="ECO:0007669"/>
    <property type="project" value="UniProtKB-UniRule"/>
</dbReference>
<evidence type="ECO:0000256" key="5">
    <source>
        <dbReference type="ARBA" id="ARBA00022840"/>
    </source>
</evidence>
<evidence type="ECO:0000256" key="1">
    <source>
        <dbReference type="ARBA" id="ARBA00005048"/>
    </source>
</evidence>
<protein>
    <recommendedName>
        <fullName evidence="8">Sulfate adenylyltransferase</fullName>
        <ecNumber evidence="8">2.7.7.4</ecNumber>
    </recommendedName>
    <alternativeName>
        <fullName evidence="8">ATP-sulfurylase</fullName>
    </alternativeName>
    <alternativeName>
        <fullName evidence="8">Sulfate adenylate transferase</fullName>
        <shortName evidence="8">SAT</shortName>
    </alternativeName>
</protein>
<dbReference type="SUPFAM" id="SSF88697">
    <property type="entry name" value="PUA domain-like"/>
    <property type="match status" value="1"/>
</dbReference>
<dbReference type="Pfam" id="PF01747">
    <property type="entry name" value="ATP-sulfurylase"/>
    <property type="match status" value="1"/>
</dbReference>
<dbReference type="UniPathway" id="UPA00140">
    <property type="reaction ID" value="UER00204"/>
</dbReference>
<dbReference type="PATRIC" id="fig|162209.4.peg.4868"/>
<evidence type="ECO:0000313" key="12">
    <source>
        <dbReference type="Proteomes" id="UP000061660"/>
    </source>
</evidence>
<comment type="similarity">
    <text evidence="6 8">Belongs to the sulfate adenylyltransferase family.</text>
</comment>
<evidence type="ECO:0000313" key="11">
    <source>
        <dbReference type="EMBL" id="ALS24895.1"/>
    </source>
</evidence>
<reference evidence="11 12" key="2">
    <citation type="journal article" date="2016" name="Genome Announc.">
        <title>Complete Genome Sequences of Two Interactive Moderate Thermophiles, Paenibacillus napthalenovorans 32O-Y and Paenibacillus sp. 32O-W.</title>
        <authorList>
            <person name="Butler R.R.III."/>
            <person name="Wang J."/>
            <person name="Stark B.C."/>
            <person name="Pombert J.F."/>
        </authorList>
    </citation>
    <scope>NUCLEOTIDE SEQUENCE [LARGE SCALE GENOMIC DNA]</scope>
    <source>
        <strain evidence="11 12">32O-Y</strain>
    </source>
</reference>
<dbReference type="InterPro" id="IPR002650">
    <property type="entry name" value="Sulphate_adenylyltransferase"/>
</dbReference>
<organism evidence="11 12">
    <name type="scientific">Paenibacillus naphthalenovorans</name>
    <dbReference type="NCBI Taxonomy" id="162209"/>
    <lineage>
        <taxon>Bacteria</taxon>
        <taxon>Bacillati</taxon>
        <taxon>Bacillota</taxon>
        <taxon>Bacilli</taxon>
        <taxon>Bacillales</taxon>
        <taxon>Paenibacillaceae</taxon>
        <taxon>Paenibacillus</taxon>
    </lineage>
</organism>
<reference evidence="12" key="1">
    <citation type="submission" date="2015-12" db="EMBL/GenBank/DDBJ databases">
        <title>Complete genome sequences of two moderately thermophilic Paenibacillus species.</title>
        <authorList>
            <person name="Butler R.III."/>
            <person name="Wang J."/>
            <person name="Stark B.C."/>
            <person name="Pombert J.-F."/>
        </authorList>
    </citation>
    <scope>NUCLEOTIDE SEQUENCE [LARGE SCALE GENOMIC DNA]</scope>
    <source>
        <strain evidence="12">32O-Y</strain>
    </source>
</reference>
<proteinExistence type="inferred from homology"/>
<dbReference type="HAMAP" id="MF_00066">
    <property type="entry name" value="Sulf_adenylyltr"/>
    <property type="match status" value="1"/>
</dbReference>
<dbReference type="Proteomes" id="UP000061660">
    <property type="component" value="Chromosome"/>
</dbReference>
<evidence type="ECO:0000256" key="7">
    <source>
        <dbReference type="ARBA" id="ARBA00049370"/>
    </source>
</evidence>
<dbReference type="EC" id="2.7.7.4" evidence="8"/>
<dbReference type="GO" id="GO:0005524">
    <property type="term" value="F:ATP binding"/>
    <property type="evidence" value="ECO:0007669"/>
    <property type="project" value="UniProtKB-KW"/>
</dbReference>
<dbReference type="RefSeq" id="WP_062410386.1">
    <property type="nucleotide sequence ID" value="NZ_CP013652.1"/>
</dbReference>
<dbReference type="InterPro" id="IPR014729">
    <property type="entry name" value="Rossmann-like_a/b/a_fold"/>
</dbReference>
<evidence type="ECO:0000256" key="6">
    <source>
        <dbReference type="ARBA" id="ARBA00037980"/>
    </source>
</evidence>
<dbReference type="InterPro" id="IPR020792">
    <property type="entry name" value="SO4_adenylyltransferase_pro"/>
</dbReference>
<accession>A0A0U2N1P8</accession>
<evidence type="ECO:0000256" key="8">
    <source>
        <dbReference type="HAMAP-Rule" id="MF_00066"/>
    </source>
</evidence>
<dbReference type="PANTHER" id="PTHR43509">
    <property type="match status" value="1"/>
</dbReference>
<dbReference type="STRING" id="162209.IJ22_46180"/>
<dbReference type="AlphaFoldDB" id="A0A0U2N1P8"/>
<dbReference type="Gene3D" id="3.40.50.620">
    <property type="entry name" value="HUPs"/>
    <property type="match status" value="1"/>
</dbReference>
<keyword evidence="5 8" id="KW-0067">ATP-binding</keyword>